<dbReference type="PANTHER" id="PTHR46188:SF1">
    <property type="entry name" value="BOLA-LIKE PROTEIN 3"/>
    <property type="match status" value="1"/>
</dbReference>
<dbReference type="OrthoDB" id="203381at2759"/>
<evidence type="ECO:0000256" key="1">
    <source>
        <dbReference type="ARBA" id="ARBA00005578"/>
    </source>
</evidence>
<evidence type="ECO:0000313" key="4">
    <source>
        <dbReference type="Proteomes" id="UP000006310"/>
    </source>
</evidence>
<dbReference type="EMBL" id="HE978318">
    <property type="protein sequence ID" value="CCK70665.1"/>
    <property type="molecule type" value="Genomic_DNA"/>
</dbReference>
<sequence>MAFAQVRTGNRPLSIDKQIYNRRELCTDSDSSNSSLQQKFDTKGEQEVFALLLSELQPIALEVKDVSGGCGSMYSIRVRSEKFNSLTTVKQHMLVNQILKERIPQWHGLQLVTEKVKK</sequence>
<dbReference type="STRING" id="1071383.J7R726"/>
<evidence type="ECO:0008006" key="5">
    <source>
        <dbReference type="Google" id="ProtNLM"/>
    </source>
</evidence>
<dbReference type="GeneID" id="34526365"/>
<reference evidence="3 4" key="1">
    <citation type="journal article" date="2011" name="Proc. Natl. Acad. Sci. U.S.A.">
        <title>Evolutionary erosion of yeast sex chromosomes by mating-type switching accidents.</title>
        <authorList>
            <person name="Gordon J.L."/>
            <person name="Armisen D."/>
            <person name="Proux-Wera E."/>
            <person name="Oheigeartaigh S.S."/>
            <person name="Byrne K.P."/>
            <person name="Wolfe K.H."/>
        </authorList>
    </citation>
    <scope>NUCLEOTIDE SEQUENCE [LARGE SCALE GENOMIC DNA]</scope>
    <source>
        <strain evidence="4">ATCC MYA-139 / BCRC 22969 / CBS 8797 / CCRC 22969 / KCTC 17520 / NBRC 10181 / NCYC 3082</strain>
    </source>
</reference>
<dbReference type="GO" id="GO:0051604">
    <property type="term" value="P:protein maturation"/>
    <property type="evidence" value="ECO:0007669"/>
    <property type="project" value="EnsemblFungi"/>
</dbReference>
<reference evidence="4" key="2">
    <citation type="submission" date="2012-08" db="EMBL/GenBank/DDBJ databases">
        <title>Genome sequence of Kazachstania naganishii.</title>
        <authorList>
            <person name="Gordon J.L."/>
            <person name="Armisen D."/>
            <person name="Proux-Wera E."/>
            <person name="OhEigeartaigh S.S."/>
            <person name="Byrne K.P."/>
            <person name="Wolfe K.H."/>
        </authorList>
    </citation>
    <scope>NUCLEOTIDE SEQUENCE [LARGE SCALE GENOMIC DNA]</scope>
    <source>
        <strain evidence="4">ATCC MYA-139 / BCRC 22969 / CBS 8797 / CCRC 22969 / KCTC 17520 / NBRC 10181 / NCYC 3082</strain>
    </source>
</reference>
<dbReference type="OMA" id="MINEILR"/>
<keyword evidence="4" id="KW-1185">Reference proteome</keyword>
<dbReference type="GO" id="GO:0005759">
    <property type="term" value="C:mitochondrial matrix"/>
    <property type="evidence" value="ECO:0007669"/>
    <property type="project" value="EnsemblFungi"/>
</dbReference>
<accession>J7R726</accession>
<dbReference type="AlphaFoldDB" id="J7R726"/>
<dbReference type="SUPFAM" id="SSF82657">
    <property type="entry name" value="BolA-like"/>
    <property type="match status" value="1"/>
</dbReference>
<dbReference type="InterPro" id="IPR036065">
    <property type="entry name" value="BolA-like_sf"/>
</dbReference>
<dbReference type="eggNOG" id="KOG3348">
    <property type="taxonomic scope" value="Eukaryota"/>
</dbReference>
<evidence type="ECO:0000313" key="3">
    <source>
        <dbReference type="EMBL" id="CCK70665.1"/>
    </source>
</evidence>
<dbReference type="Proteomes" id="UP000006310">
    <property type="component" value="Chromosome 5"/>
</dbReference>
<protein>
    <recommendedName>
        <fullName evidence="5">Bola-like protein</fullName>
    </recommendedName>
</protein>
<gene>
    <name evidence="3" type="primary">KNAG0E04120</name>
    <name evidence="3" type="ordered locus">KNAG_0E04120</name>
</gene>
<organism evidence="3 4">
    <name type="scientific">Huiozyma naganishii (strain ATCC MYA-139 / BCRC 22969 / CBS 8797 / KCTC 17520 / NBRC 10181 / NCYC 3082 / Yp74L-3)</name>
    <name type="common">Yeast</name>
    <name type="synonym">Kazachstania naganishii</name>
    <dbReference type="NCBI Taxonomy" id="1071383"/>
    <lineage>
        <taxon>Eukaryota</taxon>
        <taxon>Fungi</taxon>
        <taxon>Dikarya</taxon>
        <taxon>Ascomycota</taxon>
        <taxon>Saccharomycotina</taxon>
        <taxon>Saccharomycetes</taxon>
        <taxon>Saccharomycetales</taxon>
        <taxon>Saccharomycetaceae</taxon>
        <taxon>Huiozyma</taxon>
    </lineage>
</organism>
<evidence type="ECO:0000256" key="2">
    <source>
        <dbReference type="RuleBase" id="RU003860"/>
    </source>
</evidence>
<dbReference type="PANTHER" id="PTHR46188">
    <property type="entry name" value="BOLA-LIKE PROTEIN 3"/>
    <property type="match status" value="1"/>
</dbReference>
<dbReference type="HOGENOM" id="CLU_109462_0_2_1"/>
<dbReference type="Gene3D" id="3.30.300.90">
    <property type="entry name" value="BolA-like"/>
    <property type="match status" value="1"/>
</dbReference>
<dbReference type="InterPro" id="IPR002634">
    <property type="entry name" value="BolA"/>
</dbReference>
<dbReference type="KEGG" id="kng:KNAG_0E04120"/>
<dbReference type="Pfam" id="PF01722">
    <property type="entry name" value="BolA"/>
    <property type="match status" value="1"/>
</dbReference>
<dbReference type="InterPro" id="IPR052275">
    <property type="entry name" value="Mt_Fe-S_assembly_factor"/>
</dbReference>
<proteinExistence type="inferred from homology"/>
<dbReference type="RefSeq" id="XP_022464911.1">
    <property type="nucleotide sequence ID" value="XM_022608412.1"/>
</dbReference>
<comment type="similarity">
    <text evidence="1 2">Belongs to the BolA/IbaG family.</text>
</comment>
<name>J7R726_HUIN7</name>